<accession>B4MKZ7</accession>
<dbReference type="Proteomes" id="UP000007798">
    <property type="component" value="Unassembled WGS sequence"/>
</dbReference>
<feature type="chain" id="PRO_5002815294" evidence="3">
    <location>
        <begin position="17"/>
        <end position="108"/>
    </location>
</feature>
<organism evidence="4 5">
    <name type="scientific">Drosophila willistoni</name>
    <name type="common">Fruit fly</name>
    <dbReference type="NCBI Taxonomy" id="7260"/>
    <lineage>
        <taxon>Eukaryota</taxon>
        <taxon>Metazoa</taxon>
        <taxon>Ecdysozoa</taxon>
        <taxon>Arthropoda</taxon>
        <taxon>Hexapoda</taxon>
        <taxon>Insecta</taxon>
        <taxon>Pterygota</taxon>
        <taxon>Neoptera</taxon>
        <taxon>Endopterygota</taxon>
        <taxon>Diptera</taxon>
        <taxon>Brachycera</taxon>
        <taxon>Muscomorpha</taxon>
        <taxon>Ephydroidea</taxon>
        <taxon>Drosophilidae</taxon>
        <taxon>Drosophila</taxon>
        <taxon>Sophophora</taxon>
    </lineage>
</organism>
<evidence type="ECO:0000256" key="1">
    <source>
        <dbReference type="ARBA" id="ARBA00022460"/>
    </source>
</evidence>
<evidence type="ECO:0000256" key="2">
    <source>
        <dbReference type="PROSITE-ProRule" id="PRU00497"/>
    </source>
</evidence>
<keyword evidence="5" id="KW-1185">Reference proteome</keyword>
<feature type="signal peptide" evidence="3">
    <location>
        <begin position="1"/>
        <end position="16"/>
    </location>
</feature>
<dbReference type="EMBL" id="CH963847">
    <property type="protein sequence ID" value="EDW72922.1"/>
    <property type="molecule type" value="Genomic_DNA"/>
</dbReference>
<evidence type="ECO:0000313" key="4">
    <source>
        <dbReference type="EMBL" id="EDW72922.1"/>
    </source>
</evidence>
<dbReference type="PRINTS" id="PR00947">
    <property type="entry name" value="CUTICLE"/>
</dbReference>
<dbReference type="KEGG" id="dwi:6639455"/>
<reference evidence="4 5" key="1">
    <citation type="journal article" date="2007" name="Nature">
        <title>Evolution of genes and genomes on the Drosophila phylogeny.</title>
        <authorList>
            <consortium name="Drosophila 12 Genomes Consortium"/>
            <person name="Clark A.G."/>
            <person name="Eisen M.B."/>
            <person name="Smith D.R."/>
            <person name="Bergman C.M."/>
            <person name="Oliver B."/>
            <person name="Markow T.A."/>
            <person name="Kaufman T.C."/>
            <person name="Kellis M."/>
            <person name="Gelbart W."/>
            <person name="Iyer V.N."/>
            <person name="Pollard D.A."/>
            <person name="Sackton T.B."/>
            <person name="Larracuente A.M."/>
            <person name="Singh N.D."/>
            <person name="Abad J.P."/>
            <person name="Abt D.N."/>
            <person name="Adryan B."/>
            <person name="Aguade M."/>
            <person name="Akashi H."/>
            <person name="Anderson W.W."/>
            <person name="Aquadro C.F."/>
            <person name="Ardell D.H."/>
            <person name="Arguello R."/>
            <person name="Artieri C.G."/>
            <person name="Barbash D.A."/>
            <person name="Barker D."/>
            <person name="Barsanti P."/>
            <person name="Batterham P."/>
            <person name="Batzoglou S."/>
            <person name="Begun D."/>
            <person name="Bhutkar A."/>
            <person name="Blanco E."/>
            <person name="Bosak S.A."/>
            <person name="Bradley R.K."/>
            <person name="Brand A.D."/>
            <person name="Brent M.R."/>
            <person name="Brooks A.N."/>
            <person name="Brown R.H."/>
            <person name="Butlin R.K."/>
            <person name="Caggese C."/>
            <person name="Calvi B.R."/>
            <person name="Bernardo de Carvalho A."/>
            <person name="Caspi A."/>
            <person name="Castrezana S."/>
            <person name="Celniker S.E."/>
            <person name="Chang J.L."/>
            <person name="Chapple C."/>
            <person name="Chatterji S."/>
            <person name="Chinwalla A."/>
            <person name="Civetta A."/>
            <person name="Clifton S.W."/>
            <person name="Comeron J.M."/>
            <person name="Costello J.C."/>
            <person name="Coyne J.A."/>
            <person name="Daub J."/>
            <person name="David R.G."/>
            <person name="Delcher A.L."/>
            <person name="Delehaunty K."/>
            <person name="Do C.B."/>
            <person name="Ebling H."/>
            <person name="Edwards K."/>
            <person name="Eickbush T."/>
            <person name="Evans J.D."/>
            <person name="Filipski A."/>
            <person name="Findeiss S."/>
            <person name="Freyhult E."/>
            <person name="Fulton L."/>
            <person name="Fulton R."/>
            <person name="Garcia A.C."/>
            <person name="Gardiner A."/>
            <person name="Garfield D.A."/>
            <person name="Garvin B.E."/>
            <person name="Gibson G."/>
            <person name="Gilbert D."/>
            <person name="Gnerre S."/>
            <person name="Godfrey J."/>
            <person name="Good R."/>
            <person name="Gotea V."/>
            <person name="Gravely B."/>
            <person name="Greenberg A.J."/>
            <person name="Griffiths-Jones S."/>
            <person name="Gross S."/>
            <person name="Guigo R."/>
            <person name="Gustafson E.A."/>
            <person name="Haerty W."/>
            <person name="Hahn M.W."/>
            <person name="Halligan D.L."/>
            <person name="Halpern A.L."/>
            <person name="Halter G.M."/>
            <person name="Han M.V."/>
            <person name="Heger A."/>
            <person name="Hillier L."/>
            <person name="Hinrichs A.S."/>
            <person name="Holmes I."/>
            <person name="Hoskins R.A."/>
            <person name="Hubisz M.J."/>
            <person name="Hultmark D."/>
            <person name="Huntley M.A."/>
            <person name="Jaffe D.B."/>
            <person name="Jagadeeshan S."/>
            <person name="Jeck W.R."/>
            <person name="Johnson J."/>
            <person name="Jones C.D."/>
            <person name="Jordan W.C."/>
            <person name="Karpen G.H."/>
            <person name="Kataoka E."/>
            <person name="Keightley P.D."/>
            <person name="Kheradpour P."/>
            <person name="Kirkness E.F."/>
            <person name="Koerich L.B."/>
            <person name="Kristiansen K."/>
            <person name="Kudrna D."/>
            <person name="Kulathinal R.J."/>
            <person name="Kumar S."/>
            <person name="Kwok R."/>
            <person name="Lander E."/>
            <person name="Langley C.H."/>
            <person name="Lapoint R."/>
            <person name="Lazzaro B.P."/>
            <person name="Lee S.J."/>
            <person name="Levesque L."/>
            <person name="Li R."/>
            <person name="Lin C.F."/>
            <person name="Lin M.F."/>
            <person name="Lindblad-Toh K."/>
            <person name="Llopart A."/>
            <person name="Long M."/>
            <person name="Low L."/>
            <person name="Lozovsky E."/>
            <person name="Lu J."/>
            <person name="Luo M."/>
            <person name="Machado C.A."/>
            <person name="Makalowski W."/>
            <person name="Marzo M."/>
            <person name="Matsuda M."/>
            <person name="Matzkin L."/>
            <person name="McAllister B."/>
            <person name="McBride C.S."/>
            <person name="McKernan B."/>
            <person name="McKernan K."/>
            <person name="Mendez-Lago M."/>
            <person name="Minx P."/>
            <person name="Mollenhauer M.U."/>
            <person name="Montooth K."/>
            <person name="Mount S.M."/>
            <person name="Mu X."/>
            <person name="Myers E."/>
            <person name="Negre B."/>
            <person name="Newfeld S."/>
            <person name="Nielsen R."/>
            <person name="Noor M.A."/>
            <person name="O'Grady P."/>
            <person name="Pachter L."/>
            <person name="Papaceit M."/>
            <person name="Parisi M.J."/>
            <person name="Parisi M."/>
            <person name="Parts L."/>
            <person name="Pedersen J.S."/>
            <person name="Pesole G."/>
            <person name="Phillippy A.M."/>
            <person name="Ponting C.P."/>
            <person name="Pop M."/>
            <person name="Porcelli D."/>
            <person name="Powell J.R."/>
            <person name="Prohaska S."/>
            <person name="Pruitt K."/>
            <person name="Puig M."/>
            <person name="Quesneville H."/>
            <person name="Ram K.R."/>
            <person name="Rand D."/>
            <person name="Rasmussen M.D."/>
            <person name="Reed L.K."/>
            <person name="Reenan R."/>
            <person name="Reily A."/>
            <person name="Remington K.A."/>
            <person name="Rieger T.T."/>
            <person name="Ritchie M.G."/>
            <person name="Robin C."/>
            <person name="Rogers Y.H."/>
            <person name="Rohde C."/>
            <person name="Rozas J."/>
            <person name="Rubenfield M.J."/>
            <person name="Ruiz A."/>
            <person name="Russo S."/>
            <person name="Salzberg S.L."/>
            <person name="Sanchez-Gracia A."/>
            <person name="Saranga D.J."/>
            <person name="Sato H."/>
            <person name="Schaeffer S.W."/>
            <person name="Schatz M.C."/>
            <person name="Schlenke T."/>
            <person name="Schwartz R."/>
            <person name="Segarra C."/>
            <person name="Singh R.S."/>
            <person name="Sirot L."/>
            <person name="Sirota M."/>
            <person name="Sisneros N.B."/>
            <person name="Smith C.D."/>
            <person name="Smith T.F."/>
            <person name="Spieth J."/>
            <person name="Stage D.E."/>
            <person name="Stark A."/>
            <person name="Stephan W."/>
            <person name="Strausberg R.L."/>
            <person name="Strempel S."/>
            <person name="Sturgill D."/>
            <person name="Sutton G."/>
            <person name="Sutton G.G."/>
            <person name="Tao W."/>
            <person name="Teichmann S."/>
            <person name="Tobari Y.N."/>
            <person name="Tomimura Y."/>
            <person name="Tsolas J.M."/>
            <person name="Valente V.L."/>
            <person name="Venter E."/>
            <person name="Venter J.C."/>
            <person name="Vicario S."/>
            <person name="Vieira F.G."/>
            <person name="Vilella A.J."/>
            <person name="Villasante A."/>
            <person name="Walenz B."/>
            <person name="Wang J."/>
            <person name="Wasserman M."/>
            <person name="Watts T."/>
            <person name="Wilson D."/>
            <person name="Wilson R.K."/>
            <person name="Wing R.A."/>
            <person name="Wolfner M.F."/>
            <person name="Wong A."/>
            <person name="Wong G.K."/>
            <person name="Wu C.I."/>
            <person name="Wu G."/>
            <person name="Yamamoto D."/>
            <person name="Yang H.P."/>
            <person name="Yang S.P."/>
            <person name="Yorke J.A."/>
            <person name="Yoshida K."/>
            <person name="Zdobnov E."/>
            <person name="Zhang P."/>
            <person name="Zhang Y."/>
            <person name="Zimin A.V."/>
            <person name="Baldwin J."/>
            <person name="Abdouelleil A."/>
            <person name="Abdulkadir J."/>
            <person name="Abebe A."/>
            <person name="Abera B."/>
            <person name="Abreu J."/>
            <person name="Acer S.C."/>
            <person name="Aftuck L."/>
            <person name="Alexander A."/>
            <person name="An P."/>
            <person name="Anderson E."/>
            <person name="Anderson S."/>
            <person name="Arachi H."/>
            <person name="Azer M."/>
            <person name="Bachantsang P."/>
            <person name="Barry A."/>
            <person name="Bayul T."/>
            <person name="Berlin A."/>
            <person name="Bessette D."/>
            <person name="Bloom T."/>
            <person name="Blye J."/>
            <person name="Boguslavskiy L."/>
            <person name="Bonnet C."/>
            <person name="Boukhgalter B."/>
            <person name="Bourzgui I."/>
            <person name="Brown A."/>
            <person name="Cahill P."/>
            <person name="Channer S."/>
            <person name="Cheshatsang Y."/>
            <person name="Chuda L."/>
            <person name="Citroen M."/>
            <person name="Collymore A."/>
            <person name="Cooke P."/>
            <person name="Costello M."/>
            <person name="D'Aco K."/>
            <person name="Daza R."/>
            <person name="De Haan G."/>
            <person name="DeGray S."/>
            <person name="DeMaso C."/>
            <person name="Dhargay N."/>
            <person name="Dooley K."/>
            <person name="Dooley E."/>
            <person name="Doricent M."/>
            <person name="Dorje P."/>
            <person name="Dorjee K."/>
            <person name="Dupes A."/>
            <person name="Elong R."/>
            <person name="Falk J."/>
            <person name="Farina A."/>
            <person name="Faro S."/>
            <person name="Ferguson D."/>
            <person name="Fisher S."/>
            <person name="Foley C.D."/>
            <person name="Franke A."/>
            <person name="Friedrich D."/>
            <person name="Gadbois L."/>
            <person name="Gearin G."/>
            <person name="Gearin C.R."/>
            <person name="Giannoukos G."/>
            <person name="Goode T."/>
            <person name="Graham J."/>
            <person name="Grandbois E."/>
            <person name="Grewal S."/>
            <person name="Gyaltsen K."/>
            <person name="Hafez N."/>
            <person name="Hagos B."/>
            <person name="Hall J."/>
            <person name="Henson C."/>
            <person name="Hollinger A."/>
            <person name="Honan T."/>
            <person name="Huard M.D."/>
            <person name="Hughes L."/>
            <person name="Hurhula B."/>
            <person name="Husby M.E."/>
            <person name="Kamat A."/>
            <person name="Kanga B."/>
            <person name="Kashin S."/>
            <person name="Khazanovich D."/>
            <person name="Kisner P."/>
            <person name="Lance K."/>
            <person name="Lara M."/>
            <person name="Lee W."/>
            <person name="Lennon N."/>
            <person name="Letendre F."/>
            <person name="LeVine R."/>
            <person name="Lipovsky A."/>
            <person name="Liu X."/>
            <person name="Liu J."/>
            <person name="Liu S."/>
            <person name="Lokyitsang T."/>
            <person name="Lokyitsang Y."/>
            <person name="Lubonja R."/>
            <person name="Lui A."/>
            <person name="MacDonald P."/>
            <person name="Magnisalis V."/>
            <person name="Maru K."/>
            <person name="Matthews C."/>
            <person name="McCusker W."/>
            <person name="McDonough S."/>
            <person name="Mehta T."/>
            <person name="Meldrim J."/>
            <person name="Meneus L."/>
            <person name="Mihai O."/>
            <person name="Mihalev A."/>
            <person name="Mihova T."/>
            <person name="Mittelman R."/>
            <person name="Mlenga V."/>
            <person name="Montmayeur A."/>
            <person name="Mulrain L."/>
            <person name="Navidi A."/>
            <person name="Naylor J."/>
            <person name="Negash T."/>
            <person name="Nguyen T."/>
            <person name="Nguyen N."/>
            <person name="Nicol R."/>
            <person name="Norbu C."/>
            <person name="Norbu N."/>
            <person name="Novod N."/>
            <person name="O'Neill B."/>
            <person name="Osman S."/>
            <person name="Markiewicz E."/>
            <person name="Oyono O.L."/>
            <person name="Patti C."/>
            <person name="Phunkhang P."/>
            <person name="Pierre F."/>
            <person name="Priest M."/>
            <person name="Raghuraman S."/>
            <person name="Rege F."/>
            <person name="Reyes R."/>
            <person name="Rise C."/>
            <person name="Rogov P."/>
            <person name="Ross K."/>
            <person name="Ryan E."/>
            <person name="Settipalli S."/>
            <person name="Shea T."/>
            <person name="Sherpa N."/>
            <person name="Shi L."/>
            <person name="Shih D."/>
            <person name="Sparrow T."/>
            <person name="Spaulding J."/>
            <person name="Stalker J."/>
            <person name="Stange-Thomann N."/>
            <person name="Stavropoulos S."/>
            <person name="Stone C."/>
            <person name="Strader C."/>
            <person name="Tesfaye S."/>
            <person name="Thomson T."/>
            <person name="Thoulutsang Y."/>
            <person name="Thoulutsang D."/>
            <person name="Topham K."/>
            <person name="Topping I."/>
            <person name="Tsamla T."/>
            <person name="Vassiliev H."/>
            <person name="Vo A."/>
            <person name="Wangchuk T."/>
            <person name="Wangdi T."/>
            <person name="Weiand M."/>
            <person name="Wilkinson J."/>
            <person name="Wilson A."/>
            <person name="Yadav S."/>
            <person name="Young G."/>
            <person name="Yu Q."/>
            <person name="Zembek L."/>
            <person name="Zhong D."/>
            <person name="Zimmer A."/>
            <person name="Zwirko Z."/>
            <person name="Jaffe D.B."/>
            <person name="Alvarez P."/>
            <person name="Brockman W."/>
            <person name="Butler J."/>
            <person name="Chin C."/>
            <person name="Gnerre S."/>
            <person name="Grabherr M."/>
            <person name="Kleber M."/>
            <person name="Mauceli E."/>
            <person name="MacCallum I."/>
        </authorList>
    </citation>
    <scope>NUCLEOTIDE SEQUENCE [LARGE SCALE GENOMIC DNA]</scope>
    <source>
        <strain evidence="5">Tucson 14030-0811.24</strain>
    </source>
</reference>
<dbReference type="PROSITE" id="PS00233">
    <property type="entry name" value="CHIT_BIND_RR_1"/>
    <property type="match status" value="1"/>
</dbReference>
<proteinExistence type="predicted"/>
<dbReference type="STRING" id="7260.B4MKZ7"/>
<keyword evidence="1 2" id="KW-0193">Cuticle</keyword>
<sequence>MKFAIVFVALFGLALAAPASSSDQAAETVRQEADVHAEGYNFNYETSNGISGQATGELKTLGPEESAVVSKGSYSYTDPEGHQHTITYVADENGFQPQGEDIPVAPVA</sequence>
<keyword evidence="3" id="KW-0732">Signal</keyword>
<name>B4MKZ7_DROWI</name>
<dbReference type="OrthoDB" id="7867978at2759"/>
<dbReference type="GO" id="GO:0008010">
    <property type="term" value="F:structural constituent of chitin-based larval cuticle"/>
    <property type="evidence" value="ECO:0007669"/>
    <property type="project" value="TreeGrafter"/>
</dbReference>
<dbReference type="HOGENOM" id="CLU_065450_3_0_1"/>
<dbReference type="eggNOG" id="ENOG502TBQA">
    <property type="taxonomic scope" value="Eukaryota"/>
</dbReference>
<dbReference type="GO" id="GO:0062129">
    <property type="term" value="C:chitin-based extracellular matrix"/>
    <property type="evidence" value="ECO:0007669"/>
    <property type="project" value="TreeGrafter"/>
</dbReference>
<evidence type="ECO:0000256" key="3">
    <source>
        <dbReference type="SAM" id="SignalP"/>
    </source>
</evidence>
<dbReference type="PANTHER" id="PTHR10380">
    <property type="entry name" value="CUTICLE PROTEIN"/>
    <property type="match status" value="1"/>
</dbReference>
<protein>
    <submittedName>
        <fullName evidence="4">Uncharacterized protein</fullName>
    </submittedName>
</protein>
<dbReference type="PhylomeDB" id="B4MKZ7"/>
<dbReference type="AlphaFoldDB" id="B4MKZ7"/>
<dbReference type="InterPro" id="IPR000618">
    <property type="entry name" value="Insect_cuticle"/>
</dbReference>
<dbReference type="OMA" id="RFDNDHK"/>
<dbReference type="PANTHER" id="PTHR10380:SF173">
    <property type="entry name" value="CUTICULAR PROTEIN 47EF, ISOFORM C-RELATED"/>
    <property type="match status" value="1"/>
</dbReference>
<dbReference type="InterPro" id="IPR031311">
    <property type="entry name" value="CHIT_BIND_RR_consensus"/>
</dbReference>
<dbReference type="InterPro" id="IPR050468">
    <property type="entry name" value="Cuticle_Struct_Prot"/>
</dbReference>
<dbReference type="InParanoid" id="B4MKZ7"/>
<dbReference type="PROSITE" id="PS51155">
    <property type="entry name" value="CHIT_BIND_RR_2"/>
    <property type="match status" value="1"/>
</dbReference>
<dbReference type="Pfam" id="PF00379">
    <property type="entry name" value="Chitin_bind_4"/>
    <property type="match status" value="1"/>
</dbReference>
<evidence type="ECO:0000313" key="5">
    <source>
        <dbReference type="Proteomes" id="UP000007798"/>
    </source>
</evidence>
<gene>
    <name evidence="4" type="primary">Dwil\GK16922</name>
    <name evidence="4" type="ORF">Dwil_GK16922</name>
</gene>